<dbReference type="InterPro" id="IPR002110">
    <property type="entry name" value="Ankyrin_rpt"/>
</dbReference>
<gene>
    <name evidence="3" type="ORF">JG688_00016701</name>
</gene>
<name>A0A8J5ITQ4_9STRA</name>
<feature type="repeat" description="ANK" evidence="1">
    <location>
        <begin position="28"/>
        <end position="60"/>
    </location>
</feature>
<keyword evidence="1" id="KW-0040">ANK repeat</keyword>
<feature type="repeat" description="ANK" evidence="1">
    <location>
        <begin position="160"/>
        <end position="192"/>
    </location>
</feature>
<feature type="compositionally biased region" description="Low complexity" evidence="2">
    <location>
        <begin position="7"/>
        <end position="25"/>
    </location>
</feature>
<sequence length="506" mass="55806">MEMPTPSSSVDHSEVVSSTTRTTSVSRRRSPPLHDAALNGDITLVSQMLNAGEDPDTRDEWSLTPIMSMFVRHALQDTRSIFQERHAVRRNLVTDCREEYAERIATTTAVLDLFLRHGAKPDACTNGGKTALHYAICDGLYEVARTLLDAGASIDAQDKDGRSPLYCAVQERSLSVTNLLISYGASIDLQDKNGVSPLSLVIEKGYLDVMQILLNHHELVATRERLDFTGEVLLQAAEVNSVEIVRLLLESEYVALDYQNAAGETAMLRAIAQGKTQMMEALNELDSTGQSLCIFTFRGESCFHFAARMASMKELELLFQFRARLFGDTYQDLLNSTDSSGATPLFAAATTTESCCFIDRKDKIQLLLSNGAMLLRNEVLPGGSPFRRLTRDPGVILCVQVRGCLVQWFTECHDECDGYMLQELCSNWIAHVPAKPETATMMTALNLSVCVGYAIEVLPLLLMLPQQQAAITSFLQSLDNFKSCSNGLQFERLALELSASWASAGS</sequence>
<dbReference type="PROSITE" id="PS50088">
    <property type="entry name" value="ANK_REPEAT"/>
    <property type="match status" value="3"/>
</dbReference>
<evidence type="ECO:0000256" key="1">
    <source>
        <dbReference type="PROSITE-ProRule" id="PRU00023"/>
    </source>
</evidence>
<dbReference type="AlphaFoldDB" id="A0A8J5ITQ4"/>
<reference evidence="3" key="1">
    <citation type="submission" date="2021-01" db="EMBL/GenBank/DDBJ databases">
        <title>Phytophthora aleatoria, a newly-described species from Pinus radiata is distinct from Phytophthora cactorum isolates based on comparative genomics.</title>
        <authorList>
            <person name="Mcdougal R."/>
            <person name="Panda P."/>
            <person name="Williams N."/>
            <person name="Studholme D.J."/>
        </authorList>
    </citation>
    <scope>NUCLEOTIDE SEQUENCE</scope>
    <source>
        <strain evidence="3">NZFS 4037</strain>
    </source>
</reference>
<dbReference type="PANTHER" id="PTHR24198">
    <property type="entry name" value="ANKYRIN REPEAT AND PROTEIN KINASE DOMAIN-CONTAINING PROTEIN"/>
    <property type="match status" value="1"/>
</dbReference>
<keyword evidence="4" id="KW-1185">Reference proteome</keyword>
<comment type="caution">
    <text evidence="3">The sequence shown here is derived from an EMBL/GenBank/DDBJ whole genome shotgun (WGS) entry which is preliminary data.</text>
</comment>
<protein>
    <recommendedName>
        <fullName evidence="5">Ankyrin repeat protein</fullName>
    </recommendedName>
</protein>
<feature type="region of interest" description="Disordered" evidence="2">
    <location>
        <begin position="1"/>
        <end position="36"/>
    </location>
</feature>
<evidence type="ECO:0000313" key="4">
    <source>
        <dbReference type="Proteomes" id="UP000709295"/>
    </source>
</evidence>
<proteinExistence type="predicted"/>
<evidence type="ECO:0000256" key="2">
    <source>
        <dbReference type="SAM" id="MobiDB-lite"/>
    </source>
</evidence>
<evidence type="ECO:0000313" key="3">
    <source>
        <dbReference type="EMBL" id="KAG6945186.1"/>
    </source>
</evidence>
<dbReference type="Proteomes" id="UP000709295">
    <property type="component" value="Unassembled WGS sequence"/>
</dbReference>
<dbReference type="PROSITE" id="PS50297">
    <property type="entry name" value="ANK_REP_REGION"/>
    <property type="match status" value="3"/>
</dbReference>
<dbReference type="EMBL" id="JAENGY010002168">
    <property type="protein sequence ID" value="KAG6945186.1"/>
    <property type="molecule type" value="Genomic_DNA"/>
</dbReference>
<evidence type="ECO:0008006" key="5">
    <source>
        <dbReference type="Google" id="ProtNLM"/>
    </source>
</evidence>
<feature type="repeat" description="ANK" evidence="1">
    <location>
        <begin position="127"/>
        <end position="159"/>
    </location>
</feature>
<dbReference type="PANTHER" id="PTHR24198:SF165">
    <property type="entry name" value="ANKYRIN REPEAT-CONTAINING PROTEIN-RELATED"/>
    <property type="match status" value="1"/>
</dbReference>
<accession>A0A8J5ITQ4</accession>
<dbReference type="Pfam" id="PF12796">
    <property type="entry name" value="Ank_2"/>
    <property type="match status" value="1"/>
</dbReference>
<organism evidence="3 4">
    <name type="scientific">Phytophthora aleatoria</name>
    <dbReference type="NCBI Taxonomy" id="2496075"/>
    <lineage>
        <taxon>Eukaryota</taxon>
        <taxon>Sar</taxon>
        <taxon>Stramenopiles</taxon>
        <taxon>Oomycota</taxon>
        <taxon>Peronosporomycetes</taxon>
        <taxon>Peronosporales</taxon>
        <taxon>Peronosporaceae</taxon>
        <taxon>Phytophthora</taxon>
    </lineage>
</organism>
<dbReference type="SMART" id="SM00248">
    <property type="entry name" value="ANK"/>
    <property type="match status" value="7"/>
</dbReference>